<proteinExistence type="inferred from homology"/>
<evidence type="ECO:0000256" key="7">
    <source>
        <dbReference type="SAM" id="Phobius"/>
    </source>
</evidence>
<keyword evidence="5" id="KW-0560">Oxidoreductase</keyword>
<evidence type="ECO:0000313" key="9">
    <source>
        <dbReference type="EMBL" id="CAH1113285.1"/>
    </source>
</evidence>
<comment type="similarity">
    <text evidence="2">Belongs to the nitroreductase family.</text>
</comment>
<dbReference type="Pfam" id="PF00881">
    <property type="entry name" value="Nitroreductase"/>
    <property type="match status" value="1"/>
</dbReference>
<accession>A0A9P0GEW6</accession>
<dbReference type="Proteomes" id="UP001153636">
    <property type="component" value="Chromosome 7"/>
</dbReference>
<dbReference type="FunFam" id="3.40.109.10:FF:000004">
    <property type="entry name" value="Iodotyrosine deiodinase 1"/>
    <property type="match status" value="1"/>
</dbReference>
<keyword evidence="3" id="KW-0285">Flavoprotein</keyword>
<dbReference type="CDD" id="cd02144">
    <property type="entry name" value="iodotyrosine_dehalogenase"/>
    <property type="match status" value="1"/>
</dbReference>
<dbReference type="PANTHER" id="PTHR23026:SF90">
    <property type="entry name" value="IODOTYROSINE DEIODINASE 1"/>
    <property type="match status" value="1"/>
</dbReference>
<dbReference type="OrthoDB" id="41362at2759"/>
<dbReference type="GO" id="GO:0140616">
    <property type="term" value="F:iodotyrosine deiodinase activity"/>
    <property type="evidence" value="ECO:0007669"/>
    <property type="project" value="UniProtKB-ARBA"/>
</dbReference>
<evidence type="ECO:0000256" key="2">
    <source>
        <dbReference type="ARBA" id="ARBA00007118"/>
    </source>
</evidence>
<dbReference type="GO" id="GO:0005886">
    <property type="term" value="C:plasma membrane"/>
    <property type="evidence" value="ECO:0007669"/>
    <property type="project" value="TreeGrafter"/>
</dbReference>
<feature type="transmembrane region" description="Helical" evidence="7">
    <location>
        <begin position="224"/>
        <end position="244"/>
    </location>
</feature>
<dbReference type="EMBL" id="OV651819">
    <property type="protein sequence ID" value="CAH1113285.1"/>
    <property type="molecule type" value="Genomic_DNA"/>
</dbReference>
<feature type="domain" description="Nitroreductase" evidence="8">
    <location>
        <begin position="107"/>
        <end position="275"/>
    </location>
</feature>
<sequence length="298" mass="34342">MFFELYWQYFVAGLVLYVVGRGGYALFVKNQKKNRQGYEKKNEDNESPYKMTLSSSSSSSNSDEEDEDQDLLPALPKDLQHIPLNFEKLPAEESLKRSEEYYELMNKRRTVRHFSSDTFPIEIIHNIIKTAGTAPSGAHTEPWTYVVVSCPETKQKIRDIVENEEEINYKKRMGKIWTTDLKPLKTNWLKEYLTEAPYLICIFKQLYSVKEDGKKKMHYYNEQSVSLATGILLAAIQYAGLVSLTSTPLNCGPALRVLLDRPQSEKLTLLIPVGYPIEDCLVPDLKRKPLEEILVQFN</sequence>
<dbReference type="PANTHER" id="PTHR23026">
    <property type="entry name" value="NADPH NITROREDUCTASE"/>
    <property type="match status" value="1"/>
</dbReference>
<evidence type="ECO:0000256" key="5">
    <source>
        <dbReference type="ARBA" id="ARBA00023002"/>
    </source>
</evidence>
<organism evidence="9 10">
    <name type="scientific">Psylliodes chrysocephalus</name>
    <dbReference type="NCBI Taxonomy" id="3402493"/>
    <lineage>
        <taxon>Eukaryota</taxon>
        <taxon>Metazoa</taxon>
        <taxon>Ecdysozoa</taxon>
        <taxon>Arthropoda</taxon>
        <taxon>Hexapoda</taxon>
        <taxon>Insecta</taxon>
        <taxon>Pterygota</taxon>
        <taxon>Neoptera</taxon>
        <taxon>Endopterygota</taxon>
        <taxon>Coleoptera</taxon>
        <taxon>Polyphaga</taxon>
        <taxon>Cucujiformia</taxon>
        <taxon>Chrysomeloidea</taxon>
        <taxon>Chrysomelidae</taxon>
        <taxon>Galerucinae</taxon>
        <taxon>Alticini</taxon>
        <taxon>Psylliodes</taxon>
    </lineage>
</organism>
<dbReference type="InterPro" id="IPR000415">
    <property type="entry name" value="Nitroreductase-like"/>
</dbReference>
<gene>
    <name evidence="9" type="ORF">PSYICH_LOCUS13101</name>
</gene>
<protein>
    <recommendedName>
        <fullName evidence="8">Nitroreductase domain-containing protein</fullName>
    </recommendedName>
</protein>
<evidence type="ECO:0000256" key="6">
    <source>
        <dbReference type="SAM" id="MobiDB-lite"/>
    </source>
</evidence>
<evidence type="ECO:0000256" key="1">
    <source>
        <dbReference type="ARBA" id="ARBA00001917"/>
    </source>
</evidence>
<dbReference type="InterPro" id="IPR029479">
    <property type="entry name" value="Nitroreductase"/>
</dbReference>
<comment type="cofactor">
    <cofactor evidence="1">
        <name>FMN</name>
        <dbReference type="ChEBI" id="CHEBI:58210"/>
    </cofactor>
</comment>
<reference evidence="9" key="1">
    <citation type="submission" date="2022-01" db="EMBL/GenBank/DDBJ databases">
        <authorList>
            <person name="King R."/>
        </authorList>
    </citation>
    <scope>NUCLEOTIDE SEQUENCE</scope>
</reference>
<keyword evidence="10" id="KW-1185">Reference proteome</keyword>
<dbReference type="Gene3D" id="3.40.109.10">
    <property type="entry name" value="NADH Oxidase"/>
    <property type="match status" value="1"/>
</dbReference>
<dbReference type="GO" id="GO:0032553">
    <property type="term" value="F:ribonucleotide binding"/>
    <property type="evidence" value="ECO:0007669"/>
    <property type="project" value="UniProtKB-ARBA"/>
</dbReference>
<name>A0A9P0GEW6_9CUCU</name>
<keyword evidence="7" id="KW-0812">Transmembrane</keyword>
<keyword evidence="4" id="KW-0288">FMN</keyword>
<evidence type="ECO:0000256" key="4">
    <source>
        <dbReference type="ARBA" id="ARBA00022643"/>
    </source>
</evidence>
<feature type="region of interest" description="Disordered" evidence="6">
    <location>
        <begin position="35"/>
        <end position="69"/>
    </location>
</feature>
<evidence type="ECO:0000256" key="3">
    <source>
        <dbReference type="ARBA" id="ARBA00022630"/>
    </source>
</evidence>
<keyword evidence="7" id="KW-1133">Transmembrane helix</keyword>
<dbReference type="AlphaFoldDB" id="A0A9P0GEW6"/>
<dbReference type="SUPFAM" id="SSF55469">
    <property type="entry name" value="FMN-dependent nitroreductase-like"/>
    <property type="match status" value="1"/>
</dbReference>
<keyword evidence="7" id="KW-0472">Membrane</keyword>
<dbReference type="GO" id="GO:0006570">
    <property type="term" value="P:tyrosine metabolic process"/>
    <property type="evidence" value="ECO:0007669"/>
    <property type="project" value="TreeGrafter"/>
</dbReference>
<feature type="transmembrane region" description="Helical" evidence="7">
    <location>
        <begin position="6"/>
        <end position="27"/>
    </location>
</feature>
<dbReference type="InterPro" id="IPR050627">
    <property type="entry name" value="Nitroreductase/BluB"/>
</dbReference>
<evidence type="ECO:0000259" key="8">
    <source>
        <dbReference type="Pfam" id="PF00881"/>
    </source>
</evidence>
<evidence type="ECO:0000313" key="10">
    <source>
        <dbReference type="Proteomes" id="UP001153636"/>
    </source>
</evidence>